<comment type="caution">
    <text evidence="2">The sequence shown here is derived from an EMBL/GenBank/DDBJ whole genome shotgun (WGS) entry which is preliminary data.</text>
</comment>
<evidence type="ECO:0000313" key="2">
    <source>
        <dbReference type="EMBL" id="KAJ5068022.1"/>
    </source>
</evidence>
<keyword evidence="3" id="KW-1185">Reference proteome</keyword>
<protein>
    <submittedName>
        <fullName evidence="2">Uncharacterized protein</fullName>
    </submittedName>
</protein>
<proteinExistence type="predicted"/>
<evidence type="ECO:0000313" key="3">
    <source>
        <dbReference type="Proteomes" id="UP001149090"/>
    </source>
</evidence>
<accession>A0A9Q0R5F2</accession>
<name>A0A9Q0R5F2_ANAIG</name>
<gene>
    <name evidence="2" type="ORF">M0811_12722</name>
</gene>
<reference evidence="2" key="1">
    <citation type="submission" date="2022-10" db="EMBL/GenBank/DDBJ databases">
        <title>Novel sulphate-reducing endosymbionts in the free-living metamonad Anaeramoeba.</title>
        <authorList>
            <person name="Jerlstrom-Hultqvist J."/>
            <person name="Cepicka I."/>
            <person name="Gallot-Lavallee L."/>
            <person name="Salas-Leiva D."/>
            <person name="Curtis B.A."/>
            <person name="Zahonova K."/>
            <person name="Pipaliya S."/>
            <person name="Dacks J."/>
            <person name="Roger A.J."/>
        </authorList>
    </citation>
    <scope>NUCLEOTIDE SEQUENCE</scope>
    <source>
        <strain evidence="2">BMAN</strain>
    </source>
</reference>
<sequence length="204" mass="24384">MSKLKDLNNLVFENSETQNRKKKRNRKVITLDKETRTKIERANQKGWKPLSEQTTKFLLVSTDNAISKFFKSRVYLRNNSREKKKIKKIIHQFVRKINKKSNDILIPPTTKRECEKYQNVSEMIESTNLQKESLEKQIPILENLFQTFKNYEKIFDKKKKEEKKQKNELKNNQDSQPVSPLNELEEKSLENQETINIIKEIVEK</sequence>
<organism evidence="2 3">
    <name type="scientific">Anaeramoeba ignava</name>
    <name type="common">Anaerobic marine amoeba</name>
    <dbReference type="NCBI Taxonomy" id="1746090"/>
    <lineage>
        <taxon>Eukaryota</taxon>
        <taxon>Metamonada</taxon>
        <taxon>Anaeramoebidae</taxon>
        <taxon>Anaeramoeba</taxon>
    </lineage>
</organism>
<dbReference type="EMBL" id="JAPDFW010000122">
    <property type="protein sequence ID" value="KAJ5068022.1"/>
    <property type="molecule type" value="Genomic_DNA"/>
</dbReference>
<feature type="region of interest" description="Disordered" evidence="1">
    <location>
        <begin position="1"/>
        <end position="25"/>
    </location>
</feature>
<feature type="compositionally biased region" description="Basic and acidic residues" evidence="1">
    <location>
        <begin position="159"/>
        <end position="171"/>
    </location>
</feature>
<dbReference type="Proteomes" id="UP001149090">
    <property type="component" value="Unassembled WGS sequence"/>
</dbReference>
<feature type="region of interest" description="Disordered" evidence="1">
    <location>
        <begin position="159"/>
        <end position="187"/>
    </location>
</feature>
<evidence type="ECO:0000256" key="1">
    <source>
        <dbReference type="SAM" id="MobiDB-lite"/>
    </source>
</evidence>
<dbReference type="AlphaFoldDB" id="A0A9Q0R5F2"/>